<reference evidence="1 2" key="1">
    <citation type="submission" date="2021-01" db="EMBL/GenBank/DDBJ databases">
        <title>Whole genome shotgun sequence of Actinoplanes durhamensis NBRC 14914.</title>
        <authorList>
            <person name="Komaki H."/>
            <person name="Tamura T."/>
        </authorList>
    </citation>
    <scope>NUCLEOTIDE SEQUENCE [LARGE SCALE GENOMIC DNA]</scope>
    <source>
        <strain evidence="1 2">NBRC 14914</strain>
    </source>
</reference>
<dbReference type="EMBL" id="BOML01000025">
    <property type="protein sequence ID" value="GIE01748.1"/>
    <property type="molecule type" value="Genomic_DNA"/>
</dbReference>
<proteinExistence type="predicted"/>
<dbReference type="Pfam" id="PF03283">
    <property type="entry name" value="PAE"/>
    <property type="match status" value="1"/>
</dbReference>
<dbReference type="Proteomes" id="UP000637628">
    <property type="component" value="Unassembled WGS sequence"/>
</dbReference>
<sequence>MCGFESTDSAGENDFYNWSQESAEAPADHQAGFFDLSRADNPFRGYSIVYVSSCTGDAHLGNAAQKLSPTLTVQHRGYVNGTAALDYLTKHYPNATEVVVIGKTAGSIAAPIYGGLVADRLPHARVTVLGGQSGAWPDNPDLNTTVLDKAWGAYAAVPAWAVNGLAARDWGVPRFWVQAARHAPRLVLARFDYAADPHAASEVAAWIPGSLTAMVDANETAIEAAGVTMHSYTAPGDGHGVFESDDFYDLDVGDVRLPDWLKQLISGNPPSDVRP</sequence>
<name>A0ABQ3YW20_9ACTN</name>
<evidence type="ECO:0000313" key="1">
    <source>
        <dbReference type="EMBL" id="GIE01748.1"/>
    </source>
</evidence>
<dbReference type="InterPro" id="IPR004963">
    <property type="entry name" value="PAE/NOTUM"/>
</dbReference>
<evidence type="ECO:0000313" key="2">
    <source>
        <dbReference type="Proteomes" id="UP000637628"/>
    </source>
</evidence>
<gene>
    <name evidence="1" type="ORF">Adu01nite_30980</name>
</gene>
<comment type="caution">
    <text evidence="1">The sequence shown here is derived from an EMBL/GenBank/DDBJ whole genome shotgun (WGS) entry which is preliminary data.</text>
</comment>
<organism evidence="1 2">
    <name type="scientific">Paractinoplanes durhamensis</name>
    <dbReference type="NCBI Taxonomy" id="113563"/>
    <lineage>
        <taxon>Bacteria</taxon>
        <taxon>Bacillati</taxon>
        <taxon>Actinomycetota</taxon>
        <taxon>Actinomycetes</taxon>
        <taxon>Micromonosporales</taxon>
        <taxon>Micromonosporaceae</taxon>
        <taxon>Paractinoplanes</taxon>
    </lineage>
</organism>
<accession>A0ABQ3YW20</accession>
<protein>
    <submittedName>
        <fullName evidence="1">Uncharacterized protein</fullName>
    </submittedName>
</protein>
<keyword evidence="2" id="KW-1185">Reference proteome</keyword>